<dbReference type="InterPro" id="IPR000477">
    <property type="entry name" value="RT_dom"/>
</dbReference>
<dbReference type="PANTHER" id="PTHR19446">
    <property type="entry name" value="REVERSE TRANSCRIPTASES"/>
    <property type="match status" value="1"/>
</dbReference>
<dbReference type="SUPFAM" id="SSF56219">
    <property type="entry name" value="DNase I-like"/>
    <property type="match status" value="1"/>
</dbReference>
<dbReference type="Gene3D" id="3.60.10.10">
    <property type="entry name" value="Endonuclease/exonuclease/phosphatase"/>
    <property type="match status" value="1"/>
</dbReference>
<organism evidence="2">
    <name type="scientific">Oikopleura dioica</name>
    <name type="common">Tunicate</name>
    <dbReference type="NCBI Taxonomy" id="34765"/>
    <lineage>
        <taxon>Eukaryota</taxon>
        <taxon>Metazoa</taxon>
        <taxon>Chordata</taxon>
        <taxon>Tunicata</taxon>
        <taxon>Appendicularia</taxon>
        <taxon>Copelata</taxon>
        <taxon>Oikopleuridae</taxon>
        <taxon>Oikopleura</taxon>
    </lineage>
</organism>
<proteinExistence type="predicted"/>
<dbReference type="AlphaFoldDB" id="E4XLA2"/>
<dbReference type="InterPro" id="IPR043502">
    <property type="entry name" value="DNA/RNA_pol_sf"/>
</dbReference>
<dbReference type="Pfam" id="PF00078">
    <property type="entry name" value="RVT_1"/>
    <property type="match status" value="1"/>
</dbReference>
<dbReference type="PROSITE" id="PS50878">
    <property type="entry name" value="RT_POL"/>
    <property type="match status" value="1"/>
</dbReference>
<evidence type="ECO:0000259" key="1">
    <source>
        <dbReference type="PROSITE" id="PS50878"/>
    </source>
</evidence>
<keyword evidence="3" id="KW-1185">Reference proteome</keyword>
<accession>E4XLA2</accession>
<dbReference type="SUPFAM" id="SSF56672">
    <property type="entry name" value="DNA/RNA polymerases"/>
    <property type="match status" value="1"/>
</dbReference>
<evidence type="ECO:0000313" key="3">
    <source>
        <dbReference type="Proteomes" id="UP000001307"/>
    </source>
</evidence>
<name>E4XLA2_OIKDI</name>
<dbReference type="InParanoid" id="E4XLA2"/>
<gene>
    <name evidence="2" type="ORF">GSOID_T00014476001</name>
</gene>
<dbReference type="OrthoDB" id="445826at2759"/>
<reference evidence="2" key="1">
    <citation type="journal article" date="2010" name="Science">
        <title>Plasticity of animal genome architecture unmasked by rapid evolution of a pelagic tunicate.</title>
        <authorList>
            <person name="Denoeud F."/>
            <person name="Henriet S."/>
            <person name="Mungpakdee S."/>
            <person name="Aury J.M."/>
            <person name="Da Silva C."/>
            <person name="Brinkmann H."/>
            <person name="Mikhaleva J."/>
            <person name="Olsen L.C."/>
            <person name="Jubin C."/>
            <person name="Canestro C."/>
            <person name="Bouquet J.M."/>
            <person name="Danks G."/>
            <person name="Poulain J."/>
            <person name="Campsteijn C."/>
            <person name="Adamski M."/>
            <person name="Cross I."/>
            <person name="Yadetie F."/>
            <person name="Muffato M."/>
            <person name="Louis A."/>
            <person name="Butcher S."/>
            <person name="Tsagkogeorga G."/>
            <person name="Konrad A."/>
            <person name="Singh S."/>
            <person name="Jensen M.F."/>
            <person name="Cong E.H."/>
            <person name="Eikeseth-Otteraa H."/>
            <person name="Noel B."/>
            <person name="Anthouard V."/>
            <person name="Porcel B.M."/>
            <person name="Kachouri-Lafond R."/>
            <person name="Nishino A."/>
            <person name="Ugolini M."/>
            <person name="Chourrout P."/>
            <person name="Nishida H."/>
            <person name="Aasland R."/>
            <person name="Huzurbazar S."/>
            <person name="Westhof E."/>
            <person name="Delsuc F."/>
            <person name="Lehrach H."/>
            <person name="Reinhardt R."/>
            <person name="Weissenbach J."/>
            <person name="Roy S.W."/>
            <person name="Artiguenave F."/>
            <person name="Postlethwait J.H."/>
            <person name="Manak J.R."/>
            <person name="Thompson E.M."/>
            <person name="Jaillon O."/>
            <person name="Du Pasquier L."/>
            <person name="Boudinot P."/>
            <person name="Liberles D.A."/>
            <person name="Volff J.N."/>
            <person name="Philippe H."/>
            <person name="Lenhard B."/>
            <person name="Roest Crollius H."/>
            <person name="Wincker P."/>
            <person name="Chourrout D."/>
        </authorList>
    </citation>
    <scope>NUCLEOTIDE SEQUENCE [LARGE SCALE GENOMIC DNA]</scope>
</reference>
<protein>
    <recommendedName>
        <fullName evidence="1">Reverse transcriptase domain-containing protein</fullName>
    </recommendedName>
</protein>
<dbReference type="Proteomes" id="UP000001307">
    <property type="component" value="Unassembled WGS sequence"/>
</dbReference>
<dbReference type="InterPro" id="IPR036691">
    <property type="entry name" value="Endo/exonu/phosph_ase_sf"/>
</dbReference>
<feature type="domain" description="Reverse transcriptase" evidence="1">
    <location>
        <begin position="535"/>
        <end position="799"/>
    </location>
</feature>
<dbReference type="EMBL" id="FN653068">
    <property type="protein sequence ID" value="CBY10863.1"/>
    <property type="molecule type" value="Genomic_DNA"/>
</dbReference>
<dbReference type="CDD" id="cd01650">
    <property type="entry name" value="RT_nLTR_like"/>
    <property type="match status" value="1"/>
</dbReference>
<evidence type="ECO:0000313" key="2">
    <source>
        <dbReference type="EMBL" id="CBY10863.1"/>
    </source>
</evidence>
<sequence>MKNPTKKEMPRIINPTNADMHELMNQCNLLNEKMKEDNSQISFISVNPGKMDASTLRDLVDYLPGNDIIMINELHANHDLFSDAVLAPLNYKAYFNDTCPDGLIYSAICVSKEIDHLVTALPHIGTATSVKLKLGKYGSINLTNVYRNIPRNDETDFYEKNYNATEMIFCDWLDKCEEVAKKDNSQTIVAGDWNCDTLNPRAEDSSLLVDRINHTMRNHTNGIRYPTFHRNNCRSSSIDYFMLQNARGVKVKALNLHNSPLAYDGHSGHQFTMQSKGLERPFELILSSKYDEIGIRRDSVRMSYELNKLDIKDPSEYIEKSFEMASKIIEKNHQKIARIGKKSCKAKGKQPLDTRKYYEALNYANSIIYNESDQDETKFDAQEIYVIKSFARKLCIMLRKLQRRDNEKIAEKIAGECNKPLQAAWKITNELLAAPPVRILEENVEELMDEVVELQRKTTICPEKYTKHVFKPRNNVKMKEFEVHVHSKSSSENSILGEYNKLKDYTRGSTGISKRILDLFHVACFYDFIAKPILLAIQSGRYPRCWRTNRTVILPKKKGIRPISISEIFAKILEKVIINQITDFVEYNGFLPAAQNGFRSVLSTGTSLAAVNLFACEAIDKGDTIALIAIDMRNAFGTPHHRNIVKCLGNIFEGKALRILGESLERWAIVEKDGTLSRKEKMEEFGVPQGSVCSPTLFCLFISEIVNIIDERDDNVKINIFADDTIISCKGKDFDEMKNRAEKTLDILGEKLLELGLQLVPEKTGIMIFDKTDQKERSIRIVDTPIMESETLKYLGSTIGKSKGIMNYELNNELKIRKMKIMVNRIRSIKSYIGKDATKTLHRAFNIGVLNHNLDILPKWKAKNHNKGQNLYMRALDIDRETRWFLQDDEYESKKRQDRIDALTKSGHPTFFECQMKLFHSQLWKTIRYGKNTTMKKEIDKALTMFSVDTGERVGTIPDIFAENRIKDSFAYFKKVHKIRDSGSINKSSCVYYELIKALIKLESIELKIVPEKGMGKVKRELCWPYNLHKDFNMLPINIRNAIIEENNKSITKSFFKGRHKHPENKLDCIDCIDKKFFCVSEYIEDPCETIFNTTIENELINELILEENINTAHARFEAMEEALEEVERKRPDMNLSGLKSEWLKKGSKKWPLRRCLAEIKLLAAKIFD</sequence>